<gene>
    <name evidence="1" type="ORF">AVDCRST_MAG68-3215</name>
</gene>
<feature type="non-terminal residue" evidence="1">
    <location>
        <position position="68"/>
    </location>
</feature>
<accession>A0A6J4LZF8</accession>
<proteinExistence type="predicted"/>
<protein>
    <recommendedName>
        <fullName evidence="2">Cobalamin biosynthesis protein</fullName>
    </recommendedName>
</protein>
<dbReference type="AlphaFoldDB" id="A0A6J4LZF8"/>
<evidence type="ECO:0000313" key="1">
    <source>
        <dbReference type="EMBL" id="CAA9344904.1"/>
    </source>
</evidence>
<organism evidence="1">
    <name type="scientific">uncultured Gemmatimonadota bacterium</name>
    <dbReference type="NCBI Taxonomy" id="203437"/>
    <lineage>
        <taxon>Bacteria</taxon>
        <taxon>Pseudomonadati</taxon>
        <taxon>Gemmatimonadota</taxon>
        <taxon>environmental samples</taxon>
    </lineage>
</organism>
<evidence type="ECO:0008006" key="2">
    <source>
        <dbReference type="Google" id="ProtNLM"/>
    </source>
</evidence>
<sequence length="68" mass="6820">MSAAALAALGVDLLLGEPPSAVHPTVAMGRWIGRARRSRRARTPLASLAEGALWCVSGAAAGALAARA</sequence>
<dbReference type="EMBL" id="CADCTW010000154">
    <property type="protein sequence ID" value="CAA9344904.1"/>
    <property type="molecule type" value="Genomic_DNA"/>
</dbReference>
<name>A0A6J4LZF8_9BACT</name>
<reference evidence="1" key="1">
    <citation type="submission" date="2020-02" db="EMBL/GenBank/DDBJ databases">
        <authorList>
            <person name="Meier V. D."/>
        </authorList>
    </citation>
    <scope>NUCLEOTIDE SEQUENCE</scope>
    <source>
        <strain evidence="1">AVDCRST_MAG68</strain>
    </source>
</reference>